<reference evidence="1 2" key="1">
    <citation type="submission" date="2019-11" db="EMBL/GenBank/DDBJ databases">
        <title>Comparative genomics of hydrocarbon-degrading Desulfosarcina strains.</title>
        <authorList>
            <person name="Watanabe M."/>
            <person name="Kojima H."/>
            <person name="Fukui M."/>
        </authorList>
    </citation>
    <scope>NUCLEOTIDE SEQUENCE [LARGE SCALE GENOMIC DNA]</scope>
    <source>
        <strain evidence="1 2">PP31</strain>
    </source>
</reference>
<proteinExistence type="predicted"/>
<protein>
    <submittedName>
        <fullName evidence="1">Uncharacterized protein</fullName>
    </submittedName>
</protein>
<keyword evidence="2" id="KW-1185">Reference proteome</keyword>
<dbReference type="Proteomes" id="UP000427769">
    <property type="component" value="Chromosome"/>
</dbReference>
<dbReference type="RefSeq" id="WP_155304140.1">
    <property type="nucleotide sequence ID" value="NZ_AP021875.1"/>
</dbReference>
<gene>
    <name evidence="1" type="ORF">DSCW_26130</name>
</gene>
<name>A0A5K7Z0J1_9BACT</name>
<evidence type="ECO:0000313" key="1">
    <source>
        <dbReference type="EMBL" id="BBO75196.1"/>
    </source>
</evidence>
<sequence length="170" mass="18781">MKCIDEIKVADTLGSTIELQNEMAAVAELMINDQPVGPLPNSILCGLGTLLSRLFDAQRECINEIASLIDEAPAAAANHAEASGSERERRSYWRGYSTTLFPEQLSIEGKDKQAVIHSTCGKFWNIRDELKNIEELLSKSTCKEAADSAFRLRIVVDAMLELNRLLQGLT</sequence>
<accession>A0A5K7Z0J1</accession>
<dbReference type="EMBL" id="AP021875">
    <property type="protein sequence ID" value="BBO75196.1"/>
    <property type="molecule type" value="Genomic_DNA"/>
</dbReference>
<organism evidence="1 2">
    <name type="scientific">Desulfosarcina widdelii</name>
    <dbReference type="NCBI Taxonomy" id="947919"/>
    <lineage>
        <taxon>Bacteria</taxon>
        <taxon>Pseudomonadati</taxon>
        <taxon>Thermodesulfobacteriota</taxon>
        <taxon>Desulfobacteria</taxon>
        <taxon>Desulfobacterales</taxon>
        <taxon>Desulfosarcinaceae</taxon>
        <taxon>Desulfosarcina</taxon>
    </lineage>
</organism>
<dbReference type="AlphaFoldDB" id="A0A5K7Z0J1"/>
<evidence type="ECO:0000313" key="2">
    <source>
        <dbReference type="Proteomes" id="UP000427769"/>
    </source>
</evidence>
<dbReference type="KEGG" id="dwd:DSCW_26130"/>